<gene>
    <name evidence="1" type="ORF">LZ016_14105</name>
</gene>
<evidence type="ECO:0000313" key="2">
    <source>
        <dbReference type="Proteomes" id="UP001203058"/>
    </source>
</evidence>
<protein>
    <recommendedName>
        <fullName evidence="3">HNH endonuclease</fullName>
    </recommendedName>
</protein>
<sequence>MSGSIIAKYVNPWRFRRQQAELRVKTIRQRDGDNCRRCKRPIRFDLTDGHDQGPKVEAITFDTATPSDAIENLCLTHGRCNSKHGCDTAEVKERARIKHEAALFERSRKRRRA</sequence>
<evidence type="ECO:0000313" key="1">
    <source>
        <dbReference type="EMBL" id="MCH8617226.1"/>
    </source>
</evidence>
<comment type="caution">
    <text evidence="1">The sequence shown here is derived from an EMBL/GenBank/DDBJ whole genome shotgun (WGS) entry which is preliminary data.</text>
</comment>
<dbReference type="Gene3D" id="1.10.30.50">
    <property type="match status" value="1"/>
</dbReference>
<dbReference type="RefSeq" id="WP_241448090.1">
    <property type="nucleotide sequence ID" value="NZ_JAKZHW010000002.1"/>
</dbReference>
<organism evidence="1 2">
    <name type="scientific">Sphingomonas telluris</name>
    <dbReference type="NCBI Taxonomy" id="2907998"/>
    <lineage>
        <taxon>Bacteria</taxon>
        <taxon>Pseudomonadati</taxon>
        <taxon>Pseudomonadota</taxon>
        <taxon>Alphaproteobacteria</taxon>
        <taxon>Sphingomonadales</taxon>
        <taxon>Sphingomonadaceae</taxon>
        <taxon>Sphingomonas</taxon>
    </lineage>
</organism>
<evidence type="ECO:0008006" key="3">
    <source>
        <dbReference type="Google" id="ProtNLM"/>
    </source>
</evidence>
<dbReference type="EMBL" id="JAKZHW010000002">
    <property type="protein sequence ID" value="MCH8617226.1"/>
    <property type="molecule type" value="Genomic_DNA"/>
</dbReference>
<keyword evidence="2" id="KW-1185">Reference proteome</keyword>
<accession>A0ABS9VQH1</accession>
<dbReference type="Proteomes" id="UP001203058">
    <property type="component" value="Unassembled WGS sequence"/>
</dbReference>
<reference evidence="1 2" key="1">
    <citation type="submission" date="2022-03" db="EMBL/GenBank/DDBJ databases">
        <authorList>
            <person name="Jo J.-H."/>
            <person name="Im W.-T."/>
        </authorList>
    </citation>
    <scope>NUCLEOTIDE SEQUENCE [LARGE SCALE GENOMIC DNA]</scope>
    <source>
        <strain evidence="1 2">SM33</strain>
    </source>
</reference>
<name>A0ABS9VQH1_9SPHN</name>
<proteinExistence type="predicted"/>